<sequence length="610" mass="67226">MTIITVFSTTEKTSHNSHKFPFTLSPTNYGFWKTMIQPFLVTNNLFGYIDGSVPCPDPTIPAAEKATTTEPQPNPSYTAWLANDAHVRMLLLSTISESSYPHAHGTTSKDLWLSLQRAYAPQSSSREYTLKTQLLKLEMKSDEVTSAYLFRAQAYADALANIGEPVKEKDLVMLVISGLREEYNGLKSTLLARQAPISFQDLHGLLADHDFMVKKTLPTVAPVQAFAATSSNCSTPTTATPPPDHLQALQQLLSQLGLPLNVASTQPSSTQAFYTNRPLPSRGRGANNRRGRGNSNPSSGGTSRSQFPWASTQNTVYGTCNRCGIGHIPSQCPNRDPNTIRPRTQPSANFAESRSQTTTWLPDTGSNNHVSHDISSIDSHTPYFGEDALHVGNGTGLPILHIGSTRFYSPSKTFSLSNILHVPEIKKNLLSVQKFCLDNDVFFEFHSSFFAVKDNTTKTTLLTGPSNNGLYSICLPSFQSLPRVAFTTIKAPSDIWHQRLGHPHPQLLNFMCSKYCLPVSSKLSDSFCNSYHIGKSSKLHLSSSSFNSKNLLDLVVCDVWGPAPVTSSDGHNYFLLFNPTVQLPWHRSPSFLPSYKRTKRLGRETPPPCG</sequence>
<reference evidence="2" key="1">
    <citation type="journal article" date="2022" name="Mol. Ecol. Resour.">
        <title>The genomes of chicory, endive, great burdock and yacon provide insights into Asteraceae palaeo-polyploidization history and plant inulin production.</title>
        <authorList>
            <person name="Fan W."/>
            <person name="Wang S."/>
            <person name="Wang H."/>
            <person name="Wang A."/>
            <person name="Jiang F."/>
            <person name="Liu H."/>
            <person name="Zhao H."/>
            <person name="Xu D."/>
            <person name="Zhang Y."/>
        </authorList>
    </citation>
    <scope>NUCLEOTIDE SEQUENCE [LARGE SCALE GENOMIC DNA]</scope>
    <source>
        <strain evidence="2">cv. Punajuju</strain>
    </source>
</reference>
<keyword evidence="2" id="KW-1185">Reference proteome</keyword>
<organism evidence="1 2">
    <name type="scientific">Cichorium intybus</name>
    <name type="common">Chicory</name>
    <dbReference type="NCBI Taxonomy" id="13427"/>
    <lineage>
        <taxon>Eukaryota</taxon>
        <taxon>Viridiplantae</taxon>
        <taxon>Streptophyta</taxon>
        <taxon>Embryophyta</taxon>
        <taxon>Tracheophyta</taxon>
        <taxon>Spermatophyta</taxon>
        <taxon>Magnoliopsida</taxon>
        <taxon>eudicotyledons</taxon>
        <taxon>Gunneridae</taxon>
        <taxon>Pentapetalae</taxon>
        <taxon>asterids</taxon>
        <taxon>campanulids</taxon>
        <taxon>Asterales</taxon>
        <taxon>Asteraceae</taxon>
        <taxon>Cichorioideae</taxon>
        <taxon>Cichorieae</taxon>
        <taxon>Cichoriinae</taxon>
        <taxon>Cichorium</taxon>
    </lineage>
</organism>
<gene>
    <name evidence="1" type="ORF">L2E82_15974</name>
</gene>
<evidence type="ECO:0000313" key="2">
    <source>
        <dbReference type="Proteomes" id="UP001055811"/>
    </source>
</evidence>
<dbReference type="Proteomes" id="UP001055811">
    <property type="component" value="Linkage Group LG03"/>
</dbReference>
<accession>A0ACB9F5I4</accession>
<name>A0ACB9F5I4_CICIN</name>
<evidence type="ECO:0000313" key="1">
    <source>
        <dbReference type="EMBL" id="KAI3765927.1"/>
    </source>
</evidence>
<protein>
    <submittedName>
        <fullName evidence="1">Uncharacterized protein</fullName>
    </submittedName>
</protein>
<comment type="caution">
    <text evidence="1">The sequence shown here is derived from an EMBL/GenBank/DDBJ whole genome shotgun (WGS) entry which is preliminary data.</text>
</comment>
<dbReference type="EMBL" id="CM042011">
    <property type="protein sequence ID" value="KAI3765927.1"/>
    <property type="molecule type" value="Genomic_DNA"/>
</dbReference>
<reference evidence="1 2" key="2">
    <citation type="journal article" date="2022" name="Mol. Ecol. Resour.">
        <title>The genomes of chicory, endive, great burdock and yacon provide insights into Asteraceae paleo-polyploidization history and plant inulin production.</title>
        <authorList>
            <person name="Fan W."/>
            <person name="Wang S."/>
            <person name="Wang H."/>
            <person name="Wang A."/>
            <person name="Jiang F."/>
            <person name="Liu H."/>
            <person name="Zhao H."/>
            <person name="Xu D."/>
            <person name="Zhang Y."/>
        </authorList>
    </citation>
    <scope>NUCLEOTIDE SEQUENCE [LARGE SCALE GENOMIC DNA]</scope>
    <source>
        <strain evidence="2">cv. Punajuju</strain>
        <tissue evidence="1">Leaves</tissue>
    </source>
</reference>
<proteinExistence type="predicted"/>